<proteinExistence type="inferred from homology"/>
<dbReference type="OrthoDB" id="3335676at2"/>
<name>D5SLB8_STRCL</name>
<keyword evidence="5" id="KW-1185">Reference proteome</keyword>
<dbReference type="InterPro" id="IPR051151">
    <property type="entry name" value="Group_II_Decarboxylase"/>
</dbReference>
<geneLocation type="plasmid" evidence="4 5">
    <name>pSCL4</name>
</geneLocation>
<evidence type="ECO:0000256" key="1">
    <source>
        <dbReference type="ARBA" id="ARBA00009533"/>
    </source>
</evidence>
<dbReference type="AlphaFoldDB" id="D5SLB8"/>
<dbReference type="PANTHER" id="PTHR46101:SF18">
    <property type="entry name" value="HISTIDINE DECARBOXYLASE"/>
    <property type="match status" value="1"/>
</dbReference>
<reference evidence="4 5" key="1">
    <citation type="journal article" date="2010" name="Genome Biol. Evol.">
        <title>The sequence of a 1.8-mb bacterial linear plasmid reveals a rich evolutionary reservoir of secondary metabolic pathways.</title>
        <authorList>
            <person name="Medema M.H."/>
            <person name="Trefzer A."/>
            <person name="Kovalchuk A."/>
            <person name="van den Berg M."/>
            <person name="Mueller U."/>
            <person name="Heijne W."/>
            <person name="Wu L."/>
            <person name="Alam M.T."/>
            <person name="Ronning C.M."/>
            <person name="Nierman W.C."/>
            <person name="Bovenberg R.A.L."/>
            <person name="Breitling R."/>
            <person name="Takano E."/>
        </authorList>
    </citation>
    <scope>NUCLEOTIDE SEQUENCE [LARGE SCALE GENOMIC DNA]</scope>
    <source>
        <strain evidence="5">ATCC 27064 / DSM 738 / JCM 4710 / NBRC 13307 / NCIMB 12785 / NRRL 3585 / VKM Ac-602</strain>
        <plasmid evidence="4">pSCL4</plasmid>
    </source>
</reference>
<dbReference type="KEGG" id="sclf:BB341_30190"/>
<evidence type="ECO:0000256" key="3">
    <source>
        <dbReference type="SAM" id="MobiDB-lite"/>
    </source>
</evidence>
<dbReference type="EC" id="4.1.1.22" evidence="4"/>
<gene>
    <name evidence="4" type="ORF">SCLAV_p1225</name>
</gene>
<organism evidence="4 5">
    <name type="scientific">Streptomyces clavuligerus</name>
    <dbReference type="NCBI Taxonomy" id="1901"/>
    <lineage>
        <taxon>Bacteria</taxon>
        <taxon>Bacillati</taxon>
        <taxon>Actinomycetota</taxon>
        <taxon>Actinomycetes</taxon>
        <taxon>Kitasatosporales</taxon>
        <taxon>Streptomycetaceae</taxon>
        <taxon>Streptomyces</taxon>
    </lineage>
</organism>
<keyword evidence="4" id="KW-0456">Lyase</keyword>
<feature type="region of interest" description="Disordered" evidence="3">
    <location>
        <begin position="1"/>
        <end position="44"/>
    </location>
</feature>
<evidence type="ECO:0000313" key="4">
    <source>
        <dbReference type="EMBL" id="EFG04711.2"/>
    </source>
</evidence>
<dbReference type="InterPro" id="IPR015421">
    <property type="entry name" value="PyrdxlP-dep_Trfase_major"/>
</dbReference>
<dbReference type="SUPFAM" id="SSF53383">
    <property type="entry name" value="PLP-dependent transferases"/>
    <property type="match status" value="1"/>
</dbReference>
<dbReference type="PANTHER" id="PTHR46101">
    <property type="match status" value="1"/>
</dbReference>
<dbReference type="RefSeq" id="WP_003963550.1">
    <property type="nucleotide sequence ID" value="NZ_CM000914.1"/>
</dbReference>
<feature type="compositionally biased region" description="Low complexity" evidence="3">
    <location>
        <begin position="16"/>
        <end position="29"/>
    </location>
</feature>
<accession>D5SLB8</accession>
<dbReference type="InterPro" id="IPR015424">
    <property type="entry name" value="PyrdxlP-dep_Trfase"/>
</dbReference>
<comment type="similarity">
    <text evidence="1">Belongs to the group II decarboxylase family.</text>
</comment>
<dbReference type="Proteomes" id="UP000002357">
    <property type="component" value="Plasmid pSCL4"/>
</dbReference>
<keyword evidence="4" id="KW-0614">Plasmid</keyword>
<dbReference type="Gene3D" id="3.40.640.10">
    <property type="entry name" value="Type I PLP-dependent aspartate aminotransferase-like (Major domain)"/>
    <property type="match status" value="1"/>
</dbReference>
<dbReference type="EMBL" id="CM000914">
    <property type="protein sequence ID" value="EFG04711.2"/>
    <property type="molecule type" value="Genomic_DNA"/>
</dbReference>
<protein>
    <submittedName>
        <fullName evidence="4">Valine decarboxylase</fullName>
        <ecNumber evidence="4">4.1.1.22</ecNumber>
    </submittedName>
</protein>
<evidence type="ECO:0000313" key="5">
    <source>
        <dbReference type="Proteomes" id="UP000002357"/>
    </source>
</evidence>
<evidence type="ECO:0000256" key="2">
    <source>
        <dbReference type="ARBA" id="ARBA00022793"/>
    </source>
</evidence>
<dbReference type="GO" id="GO:0004398">
    <property type="term" value="F:histidine decarboxylase activity"/>
    <property type="evidence" value="ECO:0007669"/>
    <property type="project" value="UniProtKB-EC"/>
</dbReference>
<sequence length="570" mass="62334">MTDVHAGAPAGVLGGTAAEAPSDTAADAPHTPLTTTPSDEDYRLGTESFTDERRTAVLARLEEHLDQHRARMLGYQVNLSLDGHTSLGRFLRYHINNVGDPFVDSHFSMHSRWLERAVLEHYARLWHAPLPEDPTRPRNEDAWGYVLSMGSTEGNLYALWNARDYLDGNALVRDEISGDASCRTTYIRAQHPEDNPNAYAPVAFFSQETHYSHIKAMRVLDIPTFYDLGGSLYPDQCPIDVSGTGTRTYNGWPLGGVPTTGGDEGPGTVDIDALVPLVEFFAAKGHPVLVNFNVGSVFKGAYDDVATACERLRPVFERYGLVDRAVRFDPDDPDRVSVRNGYWVHVDGALGGAYAPYLEKARDAGLTGSAPPVFDFRIPEVSSIVTSGHKYPGAPVPTGIFLSRAGSKLRPPSDPAVVSSPDSTFAGSRSGFASLAMWNHLAQLGEEEQMRQAVEALRVAEYTAGRLRELSAALAERGEPWAEDGIEVGHGDHALSVWFQQPRAEITAKYTLACVPLDLGGVRHDYSHVYVMPHVTRELVDELVDELYRPGAFDRSAEEGAVRPPLPGQS</sequence>
<dbReference type="GeneID" id="93734300"/>
<keyword evidence="2" id="KW-0210">Decarboxylase</keyword>
<dbReference type="eggNOG" id="COG0076">
    <property type="taxonomic scope" value="Bacteria"/>
</dbReference>